<name>A0A6J4IGV3_9SPHI</name>
<gene>
    <name evidence="1" type="ORF">AVDCRST_MAG56-1869</name>
</gene>
<organism evidence="1">
    <name type="scientific">uncultured Cytophagales bacterium</name>
    <dbReference type="NCBI Taxonomy" id="158755"/>
    <lineage>
        <taxon>Bacteria</taxon>
        <taxon>Pseudomonadati</taxon>
        <taxon>Bacteroidota</taxon>
        <taxon>Sphingobacteriia</taxon>
        <taxon>Sphingobacteriales</taxon>
        <taxon>environmental samples</taxon>
    </lineage>
</organism>
<protein>
    <submittedName>
        <fullName evidence="1">Uncharacterized protein</fullName>
    </submittedName>
</protein>
<dbReference type="EMBL" id="CADCTQ010000172">
    <property type="protein sequence ID" value="CAA9249900.1"/>
    <property type="molecule type" value="Genomic_DNA"/>
</dbReference>
<reference evidence="1" key="1">
    <citation type="submission" date="2020-02" db="EMBL/GenBank/DDBJ databases">
        <authorList>
            <person name="Meier V. D."/>
        </authorList>
    </citation>
    <scope>NUCLEOTIDE SEQUENCE</scope>
    <source>
        <strain evidence="1">AVDCRST_MAG56</strain>
    </source>
</reference>
<sequence length="46" mass="5473">MRKSVKDCSDDFYPFDHLPAKPRAKSGQKPKGSREYALFRKNRRLF</sequence>
<dbReference type="AlphaFoldDB" id="A0A6J4IGV3"/>
<proteinExistence type="predicted"/>
<evidence type="ECO:0000313" key="1">
    <source>
        <dbReference type="EMBL" id="CAA9249900.1"/>
    </source>
</evidence>
<accession>A0A6J4IGV3</accession>